<name>A0A2P2JMV0_RHIMU</name>
<sequence length="67" mass="8009">MVCLMLYVDCLHVNCLYEWSFAWHQLHLKELQALKLLQDFVSAMMTQLPCEGFFFLHLCLPYLNELL</sequence>
<accession>A0A2P2JMV0</accession>
<evidence type="ECO:0000313" key="1">
    <source>
        <dbReference type="EMBL" id="MBW94805.1"/>
    </source>
</evidence>
<organism evidence="1">
    <name type="scientific">Rhizophora mucronata</name>
    <name type="common">Asiatic mangrove</name>
    <dbReference type="NCBI Taxonomy" id="61149"/>
    <lineage>
        <taxon>Eukaryota</taxon>
        <taxon>Viridiplantae</taxon>
        <taxon>Streptophyta</taxon>
        <taxon>Embryophyta</taxon>
        <taxon>Tracheophyta</taxon>
        <taxon>Spermatophyta</taxon>
        <taxon>Magnoliopsida</taxon>
        <taxon>eudicotyledons</taxon>
        <taxon>Gunneridae</taxon>
        <taxon>Pentapetalae</taxon>
        <taxon>rosids</taxon>
        <taxon>fabids</taxon>
        <taxon>Malpighiales</taxon>
        <taxon>Rhizophoraceae</taxon>
        <taxon>Rhizophora</taxon>
    </lineage>
</organism>
<proteinExistence type="predicted"/>
<dbReference type="EMBL" id="GGEC01014322">
    <property type="protein sequence ID" value="MBW94805.1"/>
    <property type="molecule type" value="Transcribed_RNA"/>
</dbReference>
<reference evidence="1" key="1">
    <citation type="submission" date="2018-02" db="EMBL/GenBank/DDBJ databases">
        <title>Rhizophora mucronata_Transcriptome.</title>
        <authorList>
            <person name="Meera S.P."/>
            <person name="Sreeshan A."/>
            <person name="Augustine A."/>
        </authorList>
    </citation>
    <scope>NUCLEOTIDE SEQUENCE</scope>
    <source>
        <tissue evidence="1">Leaf</tissue>
    </source>
</reference>
<protein>
    <submittedName>
        <fullName evidence="1">Uncharacterized protein</fullName>
    </submittedName>
</protein>
<dbReference type="AlphaFoldDB" id="A0A2P2JMV0"/>